<dbReference type="KEGG" id="drg:H9K76_21555"/>
<accession>A0A7G9RN61</accession>
<evidence type="ECO:0000313" key="3">
    <source>
        <dbReference type="Proteomes" id="UP000515811"/>
    </source>
</evidence>
<keyword evidence="3" id="KW-1185">Reference proteome</keyword>
<evidence type="ECO:0000256" key="1">
    <source>
        <dbReference type="SAM" id="MobiDB-lite"/>
    </source>
</evidence>
<sequence>MDTIIVYVDDAEYARQIIQPLAHQASGQATQWVLVACAPRMTHRISKWVSHSARESWRAKWADKLFAQMLPWVAAEAGSRARVDTVLAKAPLPDLVLQLQQQYGAGAELVDARRPKQENAMGLAPQLQQGQAEPQADAPTAAQPVPVIIKKPSRTWALPGTLAGLFCMMFVAVE</sequence>
<dbReference type="EMBL" id="CP060714">
    <property type="protein sequence ID" value="QNN57036.1"/>
    <property type="molecule type" value="Genomic_DNA"/>
</dbReference>
<organism evidence="2 3">
    <name type="scientific">Diaphorobacter ruginosibacter</name>
    <dbReference type="NCBI Taxonomy" id="1715720"/>
    <lineage>
        <taxon>Bacteria</taxon>
        <taxon>Pseudomonadati</taxon>
        <taxon>Pseudomonadota</taxon>
        <taxon>Betaproteobacteria</taxon>
        <taxon>Burkholderiales</taxon>
        <taxon>Comamonadaceae</taxon>
        <taxon>Diaphorobacter</taxon>
    </lineage>
</organism>
<name>A0A7G9RN61_9BURK</name>
<dbReference type="Proteomes" id="UP000515811">
    <property type="component" value="Chromosome"/>
</dbReference>
<protein>
    <recommendedName>
        <fullName evidence="4">Universal stress protein</fullName>
    </recommendedName>
</protein>
<gene>
    <name evidence="2" type="ORF">H9K76_21555</name>
</gene>
<proteinExistence type="predicted"/>
<dbReference type="RefSeq" id="WP_187597301.1">
    <property type="nucleotide sequence ID" value="NZ_CP060714.1"/>
</dbReference>
<feature type="region of interest" description="Disordered" evidence="1">
    <location>
        <begin position="118"/>
        <end position="139"/>
    </location>
</feature>
<reference evidence="2 3" key="1">
    <citation type="submission" date="2020-08" db="EMBL/GenBank/DDBJ databases">
        <title>Genome sequence of Diaphorobacter ruginosibacter DSM 27467T.</title>
        <authorList>
            <person name="Hyun D.-W."/>
            <person name="Bae J.-W."/>
        </authorList>
    </citation>
    <scope>NUCLEOTIDE SEQUENCE [LARGE SCALE GENOMIC DNA]</scope>
    <source>
        <strain evidence="2 3">DSM 27467</strain>
    </source>
</reference>
<dbReference type="AlphaFoldDB" id="A0A7G9RN61"/>
<evidence type="ECO:0000313" key="2">
    <source>
        <dbReference type="EMBL" id="QNN57036.1"/>
    </source>
</evidence>
<evidence type="ECO:0008006" key="4">
    <source>
        <dbReference type="Google" id="ProtNLM"/>
    </source>
</evidence>